<feature type="region of interest" description="Disordered" evidence="1">
    <location>
        <begin position="1"/>
        <end position="20"/>
    </location>
</feature>
<protein>
    <submittedName>
        <fullName evidence="2">Uncharacterized protein</fullName>
    </submittedName>
</protein>
<evidence type="ECO:0000256" key="1">
    <source>
        <dbReference type="SAM" id="MobiDB-lite"/>
    </source>
</evidence>
<proteinExistence type="predicted"/>
<dbReference type="HOGENOM" id="CLU_3101239_0_0_4"/>
<name>F2BBV7_9NEIS</name>
<gene>
    <name evidence="2" type="ORF">HMPREF9123_1212</name>
</gene>
<keyword evidence="3" id="KW-1185">Reference proteome</keyword>
<reference evidence="2 3" key="1">
    <citation type="submission" date="2011-02" db="EMBL/GenBank/DDBJ databases">
        <authorList>
            <person name="Muzny D."/>
            <person name="Qin X."/>
            <person name="Deng J."/>
            <person name="Jiang H."/>
            <person name="Liu Y."/>
            <person name="Qu J."/>
            <person name="Song X.-Z."/>
            <person name="Zhang L."/>
            <person name="Thornton R."/>
            <person name="Coyle M."/>
            <person name="Francisco L."/>
            <person name="Jackson L."/>
            <person name="Javaid M."/>
            <person name="Korchina V."/>
            <person name="Kovar C."/>
            <person name="Mata R."/>
            <person name="Mathew T."/>
            <person name="Ngo R."/>
            <person name="Nguyen L."/>
            <person name="Nguyen N."/>
            <person name="Okwuonu G."/>
            <person name="Ongeri F."/>
            <person name="Pham C."/>
            <person name="Simmons D."/>
            <person name="Wilczek-Boney K."/>
            <person name="Hale W."/>
            <person name="Jakkamsetti A."/>
            <person name="Pham P."/>
            <person name="Ruth R."/>
            <person name="San Lucas F."/>
            <person name="Warren J."/>
            <person name="Zhang J."/>
            <person name="Zhao Z."/>
            <person name="Zhou C."/>
            <person name="Zhu D."/>
            <person name="Lee S."/>
            <person name="Bess C."/>
            <person name="Blankenburg K."/>
            <person name="Forbes L."/>
            <person name="Fu Q."/>
            <person name="Gubbala S."/>
            <person name="Hirani K."/>
            <person name="Jayaseelan J.C."/>
            <person name="Lara F."/>
            <person name="Munidasa M."/>
            <person name="Palculict T."/>
            <person name="Patil S."/>
            <person name="Pu L.-L."/>
            <person name="Saada N."/>
            <person name="Tang L."/>
            <person name="Weissenberger G."/>
            <person name="Zhu Y."/>
            <person name="Hemphill L."/>
            <person name="Shang Y."/>
            <person name="Youmans B."/>
            <person name="Ayvaz T."/>
            <person name="Ross M."/>
            <person name="Santibanez J."/>
            <person name="Aqrawi P."/>
            <person name="Gross S."/>
            <person name="Joshi V."/>
            <person name="Fowler G."/>
            <person name="Nazareth L."/>
            <person name="Reid J."/>
            <person name="Worley K."/>
            <person name="Petrosino J."/>
            <person name="Highlander S."/>
            <person name="Gibbs R."/>
        </authorList>
    </citation>
    <scope>NUCLEOTIDE SEQUENCE [LARGE SCALE GENOMIC DNA]</scope>
    <source>
        <strain evidence="2 3">ATCC BAA-1200</strain>
    </source>
</reference>
<evidence type="ECO:0000313" key="2">
    <source>
        <dbReference type="EMBL" id="EGF11123.1"/>
    </source>
</evidence>
<sequence>MCQTVRRRIIQHESRRRTGGGQSLLKSVLCLFRRPAVAERPSENRKQGIRA</sequence>
<organism evidence="2 3">
    <name type="scientific">Neisseria bacilliformis ATCC BAA-1200</name>
    <dbReference type="NCBI Taxonomy" id="888742"/>
    <lineage>
        <taxon>Bacteria</taxon>
        <taxon>Pseudomonadati</taxon>
        <taxon>Pseudomonadota</taxon>
        <taxon>Betaproteobacteria</taxon>
        <taxon>Neisseriales</taxon>
        <taxon>Neisseriaceae</taxon>
        <taxon>Neisseria</taxon>
    </lineage>
</organism>
<feature type="compositionally biased region" description="Basic residues" evidence="1">
    <location>
        <begin position="1"/>
        <end position="18"/>
    </location>
</feature>
<comment type="caution">
    <text evidence="2">The sequence shown here is derived from an EMBL/GenBank/DDBJ whole genome shotgun (WGS) entry which is preliminary data.</text>
</comment>
<accession>F2BBV7</accession>
<dbReference type="AlphaFoldDB" id="F2BBV7"/>
<dbReference type="EMBL" id="AFAY01000024">
    <property type="protein sequence ID" value="EGF11123.1"/>
    <property type="molecule type" value="Genomic_DNA"/>
</dbReference>
<dbReference type="Proteomes" id="UP000004105">
    <property type="component" value="Unassembled WGS sequence"/>
</dbReference>
<evidence type="ECO:0000313" key="3">
    <source>
        <dbReference type="Proteomes" id="UP000004105"/>
    </source>
</evidence>